<keyword evidence="1" id="KW-1133">Transmembrane helix</keyword>
<dbReference type="OrthoDB" id="8961338at2759"/>
<dbReference type="InterPro" id="IPR027975">
    <property type="entry name" value="TMEM71"/>
</dbReference>
<evidence type="ECO:0008006" key="4">
    <source>
        <dbReference type="Google" id="ProtNLM"/>
    </source>
</evidence>
<protein>
    <recommendedName>
        <fullName evidence="4">Transmembrane protein 71</fullName>
    </recommendedName>
</protein>
<gene>
    <name evidence="2" type="ORF">chiPu_0017845</name>
</gene>
<dbReference type="PANTHER" id="PTHR35255:SF1">
    <property type="entry name" value="TRANSMEMBRANE PROTEIN 71"/>
    <property type="match status" value="1"/>
</dbReference>
<evidence type="ECO:0000256" key="1">
    <source>
        <dbReference type="SAM" id="Phobius"/>
    </source>
</evidence>
<keyword evidence="1" id="KW-0812">Transmembrane</keyword>
<keyword evidence="1" id="KW-0472">Membrane</keyword>
<feature type="transmembrane region" description="Helical" evidence="1">
    <location>
        <begin position="186"/>
        <end position="205"/>
    </location>
</feature>
<reference evidence="2 3" key="1">
    <citation type="journal article" date="2018" name="Nat. Ecol. Evol.">
        <title>Shark genomes provide insights into elasmobranch evolution and the origin of vertebrates.</title>
        <authorList>
            <person name="Hara Y"/>
            <person name="Yamaguchi K"/>
            <person name="Onimaru K"/>
            <person name="Kadota M"/>
            <person name="Koyanagi M"/>
            <person name="Keeley SD"/>
            <person name="Tatsumi K"/>
            <person name="Tanaka K"/>
            <person name="Motone F"/>
            <person name="Kageyama Y"/>
            <person name="Nozu R"/>
            <person name="Adachi N"/>
            <person name="Nishimura O"/>
            <person name="Nakagawa R"/>
            <person name="Tanegashima C"/>
            <person name="Kiyatake I"/>
            <person name="Matsumoto R"/>
            <person name="Murakumo K"/>
            <person name="Nishida K"/>
            <person name="Terakita A"/>
            <person name="Kuratani S"/>
            <person name="Sato K"/>
            <person name="Hyodo S Kuraku.S."/>
        </authorList>
    </citation>
    <scope>NUCLEOTIDE SEQUENCE [LARGE SCALE GENOMIC DNA]</scope>
</reference>
<name>A0A401RJ92_CHIPU</name>
<evidence type="ECO:0000313" key="2">
    <source>
        <dbReference type="EMBL" id="GCC18205.1"/>
    </source>
</evidence>
<dbReference type="Proteomes" id="UP000287033">
    <property type="component" value="Unassembled WGS sequence"/>
</dbReference>
<proteinExistence type="predicted"/>
<accession>A0A401RJ92</accession>
<dbReference type="STRING" id="137246.A0A401RJ92"/>
<keyword evidence="3" id="KW-1185">Reference proteome</keyword>
<organism evidence="2 3">
    <name type="scientific">Chiloscyllium punctatum</name>
    <name type="common">Brownbanded bambooshark</name>
    <name type="synonym">Hemiscyllium punctatum</name>
    <dbReference type="NCBI Taxonomy" id="137246"/>
    <lineage>
        <taxon>Eukaryota</taxon>
        <taxon>Metazoa</taxon>
        <taxon>Chordata</taxon>
        <taxon>Craniata</taxon>
        <taxon>Vertebrata</taxon>
        <taxon>Chondrichthyes</taxon>
        <taxon>Elasmobranchii</taxon>
        <taxon>Galeomorphii</taxon>
        <taxon>Galeoidea</taxon>
        <taxon>Orectolobiformes</taxon>
        <taxon>Hemiscylliidae</taxon>
        <taxon>Chiloscyllium</taxon>
    </lineage>
</organism>
<comment type="caution">
    <text evidence="2">The sequence shown here is derived from an EMBL/GenBank/DDBJ whole genome shotgun (WGS) entry which is preliminary data.</text>
</comment>
<evidence type="ECO:0000313" key="3">
    <source>
        <dbReference type="Proteomes" id="UP000287033"/>
    </source>
</evidence>
<dbReference type="EMBL" id="BEZZ01001390">
    <property type="protein sequence ID" value="GCC18205.1"/>
    <property type="molecule type" value="Genomic_DNA"/>
</dbReference>
<dbReference type="AlphaFoldDB" id="A0A401RJ92"/>
<dbReference type="PANTHER" id="PTHR35255">
    <property type="entry name" value="TRANSMEMBRANE PROTEIN 71"/>
    <property type="match status" value="1"/>
</dbReference>
<dbReference type="Pfam" id="PF15121">
    <property type="entry name" value="TMEM71"/>
    <property type="match status" value="1"/>
</dbReference>
<sequence>MYPALSTSLPVAQMFPGVQQETPTEETLHRLSLMTNENSNSPWHLNSLTGSPCMCRRSPRLLTNGYYDLSEESFMDEEGNLTLTPSKINISYKENLVRIFRRKKKVRRSFASLFSIDSSSSWLNSSLFSGTECPLAESSWIDGGSDFDSSFSNNQDFMTVKNFFFHLIILVLSICVAVFARWFLGGVVAALLMTMLVFAAVLHTAKSAYPCFIKSHNILDHVQSERKSEQNKTENLKNNYI</sequence>
<feature type="transmembrane region" description="Helical" evidence="1">
    <location>
        <begin position="163"/>
        <end position="180"/>
    </location>
</feature>